<evidence type="ECO:0008006" key="11">
    <source>
        <dbReference type="Google" id="ProtNLM"/>
    </source>
</evidence>
<feature type="transmembrane region" description="Helical" evidence="8">
    <location>
        <begin position="139"/>
        <end position="163"/>
    </location>
</feature>
<evidence type="ECO:0000256" key="5">
    <source>
        <dbReference type="ARBA" id="ARBA00022989"/>
    </source>
</evidence>
<dbReference type="Proteomes" id="UP000541610">
    <property type="component" value="Unassembled WGS sequence"/>
</dbReference>
<feature type="transmembrane region" description="Helical" evidence="8">
    <location>
        <begin position="420"/>
        <end position="439"/>
    </location>
</feature>
<keyword evidence="4 8" id="KW-0812">Transmembrane</keyword>
<dbReference type="Gene3D" id="1.20.1250.20">
    <property type="entry name" value="MFS general substrate transporter like domains"/>
    <property type="match status" value="1"/>
</dbReference>
<proteinExistence type="inferred from homology"/>
<comment type="caution">
    <text evidence="9">The sequence shown here is derived from an EMBL/GenBank/DDBJ whole genome shotgun (WGS) entry which is preliminary data.</text>
</comment>
<keyword evidence="6 8" id="KW-0472">Membrane</keyword>
<dbReference type="EMBL" id="JABANP010000004">
    <property type="protein sequence ID" value="KAF4697287.1"/>
    <property type="molecule type" value="Genomic_DNA"/>
</dbReference>
<keyword evidence="3" id="KW-0813">Transport</keyword>
<dbReference type="PANTHER" id="PTHR23519">
    <property type="entry name" value="AUTOPHAGY-RELATED PROTEIN 22"/>
    <property type="match status" value="1"/>
</dbReference>
<dbReference type="Pfam" id="PF11700">
    <property type="entry name" value="ATG22"/>
    <property type="match status" value="1"/>
</dbReference>
<feature type="transmembrane region" description="Helical" evidence="8">
    <location>
        <begin position="353"/>
        <end position="376"/>
    </location>
</feature>
<dbReference type="InterPro" id="IPR050495">
    <property type="entry name" value="ATG22/LtaA_families"/>
</dbReference>
<comment type="subcellular location">
    <subcellularLocation>
        <location evidence="1">Endomembrane system</location>
        <topology evidence="1">Multi-pass membrane protein</topology>
    </subcellularLocation>
</comment>
<name>A0A7J6PN14_PEROL</name>
<feature type="transmembrane region" description="Helical" evidence="8">
    <location>
        <begin position="519"/>
        <end position="537"/>
    </location>
</feature>
<evidence type="ECO:0000256" key="7">
    <source>
        <dbReference type="SAM" id="MobiDB-lite"/>
    </source>
</evidence>
<sequence>MSRDGRTVDEALGQSCNEDTTLCGKSFSRERLAWYLYDAGNSAIGGVALLIFIPLLLSNLALDQAYSGAAVRSCSYDGVSCNDDYCYIDQSPSAGLTLTDCTHCIQGEGLKLWDTSLQEFVGWSPPRVDFFGSTVDPTAFASLTISVSVAVQAAVYITFGAFADHSTFRYYGMLLASVMAQAAAICFIFMSSGSLYFVAALLTIALNAFFGVGGVFYNAYLPVLVDAHPRLKGYGGVEVPQTLKRFREELMDRMSGYGFMWGYAASGVIMVICFGLILLIGSEKEEERISLRVSVMVCGIWWALLTPIIFCWLKKRPGPALPKYHPRLLVSLHGWRSVVHTLRDAVRYRNTGIFLICYFFYSDAFSTITYLGVLFAQESLCFAVTQQAIMLIIIWPASVIGNYFYIWLKKNFNLRTKTVILMNLAVYAILCLYGSLGIIDALPFGLKTSAEMYIFAAVHGLHVGALQSFQRALFADLSIPGRETEFFSLYAITDRGSSWLGPLVVGIIKQSTGSFRAGFVYLVIMLVLPSLGLAFFVDHDQGMIDVGRLLVDAISEIPEAERQSHEKVHSMHDDNRDHEQVLPHS</sequence>
<evidence type="ECO:0000256" key="3">
    <source>
        <dbReference type="ARBA" id="ARBA00022448"/>
    </source>
</evidence>
<protein>
    <recommendedName>
        <fullName evidence="11">Autophagy-related protein</fullName>
    </recommendedName>
</protein>
<keyword evidence="5 8" id="KW-1133">Transmembrane helix</keyword>
<feature type="transmembrane region" description="Helical" evidence="8">
    <location>
        <begin position="35"/>
        <end position="57"/>
    </location>
</feature>
<evidence type="ECO:0000256" key="1">
    <source>
        <dbReference type="ARBA" id="ARBA00004127"/>
    </source>
</evidence>
<feature type="transmembrane region" description="Helical" evidence="8">
    <location>
        <begin position="293"/>
        <end position="313"/>
    </location>
</feature>
<evidence type="ECO:0000256" key="8">
    <source>
        <dbReference type="SAM" id="Phobius"/>
    </source>
</evidence>
<feature type="transmembrane region" description="Helical" evidence="8">
    <location>
        <begin position="170"/>
        <end position="190"/>
    </location>
</feature>
<reference evidence="9 10" key="1">
    <citation type="submission" date="2020-04" db="EMBL/GenBank/DDBJ databases">
        <title>Perkinsus olseni comparative genomics.</title>
        <authorList>
            <person name="Bogema D.R."/>
        </authorList>
    </citation>
    <scope>NUCLEOTIDE SEQUENCE [LARGE SCALE GENOMIC DNA]</scope>
    <source>
        <strain evidence="9">00978-12</strain>
    </source>
</reference>
<comment type="similarity">
    <text evidence="2">Belongs to the ATG22 family.</text>
</comment>
<dbReference type="InterPro" id="IPR036259">
    <property type="entry name" value="MFS_trans_sf"/>
</dbReference>
<dbReference type="AlphaFoldDB" id="A0A7J6PN14"/>
<dbReference type="InterPro" id="IPR024671">
    <property type="entry name" value="Atg22-like"/>
</dbReference>
<dbReference type="OrthoDB" id="192733at2759"/>
<gene>
    <name evidence="9" type="ORF">FOZ60_009911</name>
</gene>
<evidence type="ECO:0000313" key="10">
    <source>
        <dbReference type="Proteomes" id="UP000541610"/>
    </source>
</evidence>
<feature type="transmembrane region" description="Helical" evidence="8">
    <location>
        <begin position="260"/>
        <end position="281"/>
    </location>
</feature>
<organism evidence="9 10">
    <name type="scientific">Perkinsus olseni</name>
    <name type="common">Perkinsus atlanticus</name>
    <dbReference type="NCBI Taxonomy" id="32597"/>
    <lineage>
        <taxon>Eukaryota</taxon>
        <taxon>Sar</taxon>
        <taxon>Alveolata</taxon>
        <taxon>Perkinsozoa</taxon>
        <taxon>Perkinsea</taxon>
        <taxon>Perkinsida</taxon>
        <taxon>Perkinsidae</taxon>
        <taxon>Perkinsus</taxon>
    </lineage>
</organism>
<evidence type="ECO:0000256" key="2">
    <source>
        <dbReference type="ARBA" id="ARBA00006978"/>
    </source>
</evidence>
<feature type="transmembrane region" description="Helical" evidence="8">
    <location>
        <begin position="388"/>
        <end position="408"/>
    </location>
</feature>
<dbReference type="SUPFAM" id="SSF103473">
    <property type="entry name" value="MFS general substrate transporter"/>
    <property type="match status" value="1"/>
</dbReference>
<feature type="region of interest" description="Disordered" evidence="7">
    <location>
        <begin position="561"/>
        <end position="585"/>
    </location>
</feature>
<dbReference type="GO" id="GO:0012505">
    <property type="term" value="C:endomembrane system"/>
    <property type="evidence" value="ECO:0007669"/>
    <property type="project" value="UniProtKB-SubCell"/>
</dbReference>
<dbReference type="PANTHER" id="PTHR23519:SF1">
    <property type="entry name" value="AUTOPHAGY-RELATED PROTEIN 22"/>
    <property type="match status" value="1"/>
</dbReference>
<feature type="transmembrane region" description="Helical" evidence="8">
    <location>
        <begin position="196"/>
        <end position="220"/>
    </location>
</feature>
<accession>A0A7J6PN14</accession>
<evidence type="ECO:0000313" key="9">
    <source>
        <dbReference type="EMBL" id="KAF4697287.1"/>
    </source>
</evidence>
<evidence type="ECO:0000256" key="6">
    <source>
        <dbReference type="ARBA" id="ARBA00023136"/>
    </source>
</evidence>
<evidence type="ECO:0000256" key="4">
    <source>
        <dbReference type="ARBA" id="ARBA00022692"/>
    </source>
</evidence>